<keyword evidence="4" id="KW-0282">Flagellum</keyword>
<reference evidence="4 5" key="1">
    <citation type="submission" date="2019-09" db="EMBL/GenBank/DDBJ databases">
        <title>Segnochrobactrum spirostomi gen. nov., sp. nov., isolated from the ciliate Spirostomum cf. yagiui and description of a novel family, Segnochrobactraceae fam. nov. within the order Rhizobiales of the class Alphaproteobacteria.</title>
        <authorList>
            <person name="Akter S."/>
            <person name="Shazib S.U.A."/>
            <person name="Shin M.K."/>
        </authorList>
    </citation>
    <scope>NUCLEOTIDE SEQUENCE [LARGE SCALE GENOMIC DNA]</scope>
    <source>
        <strain evidence="4 5">Sp-1</strain>
    </source>
</reference>
<evidence type="ECO:0000256" key="2">
    <source>
        <dbReference type="ARBA" id="ARBA00022795"/>
    </source>
</evidence>
<dbReference type="Proteomes" id="UP000332515">
    <property type="component" value="Unassembled WGS sequence"/>
</dbReference>
<evidence type="ECO:0000313" key="4">
    <source>
        <dbReference type="EMBL" id="MQT12741.1"/>
    </source>
</evidence>
<dbReference type="NCBIfam" id="NF001995">
    <property type="entry name" value="PRK00794.1-1"/>
    <property type="match status" value="1"/>
</dbReference>
<keyword evidence="2" id="KW-1005">Bacterial flagellum biogenesis</keyword>
<dbReference type="GO" id="GO:1902209">
    <property type="term" value="P:negative regulation of bacterial-type flagellum assembly"/>
    <property type="evidence" value="ECO:0007669"/>
    <property type="project" value="InterPro"/>
</dbReference>
<keyword evidence="1" id="KW-0678">Repressor</keyword>
<keyword evidence="4" id="KW-0969">Cilium</keyword>
<dbReference type="EMBL" id="VWNA01000001">
    <property type="protein sequence ID" value="MQT12741.1"/>
    <property type="molecule type" value="Genomic_DNA"/>
</dbReference>
<comment type="caution">
    <text evidence="4">The sequence shown here is derived from an EMBL/GenBank/DDBJ whole genome shotgun (WGS) entry which is preliminary data.</text>
</comment>
<proteinExistence type="predicted"/>
<organism evidence="4 5">
    <name type="scientific">Segnochrobactrum spirostomi</name>
    <dbReference type="NCBI Taxonomy" id="2608987"/>
    <lineage>
        <taxon>Bacteria</taxon>
        <taxon>Pseudomonadati</taxon>
        <taxon>Pseudomonadota</taxon>
        <taxon>Alphaproteobacteria</taxon>
        <taxon>Hyphomicrobiales</taxon>
        <taxon>Segnochrobactraceae</taxon>
        <taxon>Segnochrobactrum</taxon>
    </lineage>
</organism>
<keyword evidence="3" id="KW-0694">RNA-binding</keyword>
<dbReference type="PIRSF" id="PIRSF009533">
    <property type="entry name" value="FlbT"/>
    <property type="match status" value="1"/>
</dbReference>
<protein>
    <submittedName>
        <fullName evidence="4">Flagellar biosynthesis repressor FlbT</fullName>
    </submittedName>
</protein>
<dbReference type="GO" id="GO:0006402">
    <property type="term" value="P:mRNA catabolic process"/>
    <property type="evidence" value="ECO:0007669"/>
    <property type="project" value="InterPro"/>
</dbReference>
<dbReference type="AlphaFoldDB" id="A0A6A7Y3R3"/>
<sequence>MQISLRAGERIFVNGAVLRVDRKVTLQLLNEVTFLLESHVMQVEDTTTPLRQLYFVVQSMLMDPLDVSAAKMVFADQINGLMGSLTSESLRTGVMAVADLVAAGRAYEALRTIRGLLPIEDSILETSPISTKVA</sequence>
<evidence type="ECO:0000256" key="3">
    <source>
        <dbReference type="ARBA" id="ARBA00022884"/>
    </source>
</evidence>
<accession>A0A6A7Y3R3</accession>
<dbReference type="Pfam" id="PF07378">
    <property type="entry name" value="FlbT"/>
    <property type="match status" value="1"/>
</dbReference>
<keyword evidence="4" id="KW-0966">Cell projection</keyword>
<dbReference type="RefSeq" id="WP_153486503.1">
    <property type="nucleotide sequence ID" value="NZ_VWNA01000001.1"/>
</dbReference>
<evidence type="ECO:0000256" key="1">
    <source>
        <dbReference type="ARBA" id="ARBA00022491"/>
    </source>
</evidence>
<name>A0A6A7Y3R3_9HYPH</name>
<dbReference type="InterPro" id="IPR009967">
    <property type="entry name" value="Flagellum_FlbT"/>
</dbReference>
<dbReference type="GO" id="GO:0044781">
    <property type="term" value="P:bacterial-type flagellum organization"/>
    <property type="evidence" value="ECO:0007669"/>
    <property type="project" value="UniProtKB-KW"/>
</dbReference>
<keyword evidence="5" id="KW-1185">Reference proteome</keyword>
<dbReference type="GO" id="GO:0048027">
    <property type="term" value="F:mRNA 5'-UTR binding"/>
    <property type="evidence" value="ECO:0007669"/>
    <property type="project" value="InterPro"/>
</dbReference>
<evidence type="ECO:0000313" key="5">
    <source>
        <dbReference type="Proteomes" id="UP000332515"/>
    </source>
</evidence>
<gene>
    <name evidence="4" type="primary">flbT</name>
    <name evidence="4" type="ORF">F0357_08775</name>
</gene>